<evidence type="ECO:0000313" key="4">
    <source>
        <dbReference type="Proteomes" id="UP001500620"/>
    </source>
</evidence>
<keyword evidence="2" id="KW-1133">Transmembrane helix</keyword>
<dbReference type="Pfam" id="PF22234">
    <property type="entry name" value="Rv2466c-like"/>
    <property type="match status" value="1"/>
</dbReference>
<protein>
    <recommendedName>
        <fullName evidence="5">DSBA oxidoreductase</fullName>
    </recommendedName>
</protein>
<dbReference type="EMBL" id="BAABAT010000050">
    <property type="protein sequence ID" value="GAA4262182.1"/>
    <property type="molecule type" value="Genomic_DNA"/>
</dbReference>
<organism evidence="3 4">
    <name type="scientific">Dactylosporangium darangshiense</name>
    <dbReference type="NCBI Taxonomy" id="579108"/>
    <lineage>
        <taxon>Bacteria</taxon>
        <taxon>Bacillati</taxon>
        <taxon>Actinomycetota</taxon>
        <taxon>Actinomycetes</taxon>
        <taxon>Micromonosporales</taxon>
        <taxon>Micromonosporaceae</taxon>
        <taxon>Dactylosporangium</taxon>
    </lineage>
</organism>
<feature type="transmembrane region" description="Helical" evidence="2">
    <location>
        <begin position="228"/>
        <end position="248"/>
    </location>
</feature>
<feature type="region of interest" description="Disordered" evidence="1">
    <location>
        <begin position="288"/>
        <end position="316"/>
    </location>
</feature>
<keyword evidence="2" id="KW-0472">Membrane</keyword>
<comment type="caution">
    <text evidence="3">The sequence shown here is derived from an EMBL/GenBank/DDBJ whole genome shotgun (WGS) entry which is preliminary data.</text>
</comment>
<feature type="transmembrane region" description="Helical" evidence="2">
    <location>
        <begin position="260"/>
        <end position="279"/>
    </location>
</feature>
<evidence type="ECO:0000256" key="1">
    <source>
        <dbReference type="SAM" id="MobiDB-lite"/>
    </source>
</evidence>
<sequence>MAEDRVIADMWFDPRCPWAWITSRWLLEVEQVRPVRVRFHVMSLSILNEGRDDLPERYKEGLAKGWGPVRVAIAAEQKFGNEVLRPLYTALGSRIHHDKQELSDELYRSALVEAGLPADLAEYAESTEYDAQLRESHFAGMNPVGMDVGTPVIHVPGPDGNLIAFFGPVVTPPAQGRGRRPPLGRHPPGRRHARLLRDQAHAGCGSRVRLNTKGVACLPVRQFFTTRWVLGHVLALAGVAVCLLAGRWQYQRAAAGNMLSWAYTVQWPLFALFVIFLWARAVRDARGTRAPRPAPPPLRPPVSRAPATPAVSDEDDPELAQYNRMLAWLSANPDRRPSDFPG</sequence>
<keyword evidence="4" id="KW-1185">Reference proteome</keyword>
<dbReference type="InterPro" id="IPR036249">
    <property type="entry name" value="Thioredoxin-like_sf"/>
</dbReference>
<reference evidence="4" key="1">
    <citation type="journal article" date="2019" name="Int. J. Syst. Evol. Microbiol.">
        <title>The Global Catalogue of Microorganisms (GCM) 10K type strain sequencing project: providing services to taxonomists for standard genome sequencing and annotation.</title>
        <authorList>
            <consortium name="The Broad Institute Genomics Platform"/>
            <consortium name="The Broad Institute Genome Sequencing Center for Infectious Disease"/>
            <person name="Wu L."/>
            <person name="Ma J."/>
        </authorList>
    </citation>
    <scope>NUCLEOTIDE SEQUENCE [LARGE SCALE GENOMIC DNA]</scope>
    <source>
        <strain evidence="4">JCM 17441</strain>
    </source>
</reference>
<accession>A0ABP8DR97</accession>
<keyword evidence="2" id="KW-0812">Transmembrane</keyword>
<evidence type="ECO:0000313" key="3">
    <source>
        <dbReference type="EMBL" id="GAA4262182.1"/>
    </source>
</evidence>
<dbReference type="InterPro" id="IPR053977">
    <property type="entry name" value="Rv2466c-like"/>
</dbReference>
<dbReference type="Gene3D" id="3.40.30.10">
    <property type="entry name" value="Glutaredoxin"/>
    <property type="match status" value="1"/>
</dbReference>
<proteinExistence type="predicted"/>
<gene>
    <name evidence="3" type="ORF">GCM10022255_097930</name>
</gene>
<name>A0ABP8DR97_9ACTN</name>
<dbReference type="Proteomes" id="UP001500620">
    <property type="component" value="Unassembled WGS sequence"/>
</dbReference>
<evidence type="ECO:0008006" key="5">
    <source>
        <dbReference type="Google" id="ProtNLM"/>
    </source>
</evidence>
<dbReference type="SUPFAM" id="SSF52833">
    <property type="entry name" value="Thioredoxin-like"/>
    <property type="match status" value="1"/>
</dbReference>
<evidence type="ECO:0000256" key="2">
    <source>
        <dbReference type="SAM" id="Phobius"/>
    </source>
</evidence>
<dbReference type="CDD" id="cd02972">
    <property type="entry name" value="DsbA_family"/>
    <property type="match status" value="1"/>
</dbReference>